<evidence type="ECO:0000313" key="3">
    <source>
        <dbReference type="Proteomes" id="UP001378592"/>
    </source>
</evidence>
<dbReference type="GO" id="GO:0031267">
    <property type="term" value="F:small GTPase binding"/>
    <property type="evidence" value="ECO:0007669"/>
    <property type="project" value="InterPro"/>
</dbReference>
<dbReference type="GO" id="GO:0048870">
    <property type="term" value="P:cell motility"/>
    <property type="evidence" value="ECO:0007669"/>
    <property type="project" value="InterPro"/>
</dbReference>
<evidence type="ECO:0008006" key="4">
    <source>
        <dbReference type="Google" id="ProtNLM"/>
    </source>
</evidence>
<dbReference type="PANTHER" id="PTHR31543">
    <property type="entry name" value="DYNEIN REGULATORY COMPLEX SUBUNIT 4"/>
    <property type="match status" value="1"/>
</dbReference>
<dbReference type="GO" id="GO:0005794">
    <property type="term" value="C:Golgi apparatus"/>
    <property type="evidence" value="ECO:0007669"/>
    <property type="project" value="TreeGrafter"/>
</dbReference>
<reference evidence="2 3" key="1">
    <citation type="submission" date="2024-03" db="EMBL/GenBank/DDBJ databases">
        <title>The genome assembly and annotation of the cricket Gryllus longicercus Weissman &amp; Gray.</title>
        <authorList>
            <person name="Szrajer S."/>
            <person name="Gray D."/>
            <person name="Ylla G."/>
        </authorList>
    </citation>
    <scope>NUCLEOTIDE SEQUENCE [LARGE SCALE GENOMIC DNA]</scope>
    <source>
        <strain evidence="2">DAG 2021-001</strain>
        <tissue evidence="2">Whole body minus gut</tissue>
    </source>
</reference>
<gene>
    <name evidence="2" type="ORF">R5R35_012035</name>
</gene>
<dbReference type="GO" id="GO:0008017">
    <property type="term" value="F:microtubule binding"/>
    <property type="evidence" value="ECO:0007669"/>
    <property type="project" value="InterPro"/>
</dbReference>
<feature type="coiled-coil region" evidence="1">
    <location>
        <begin position="24"/>
        <end position="83"/>
    </location>
</feature>
<keyword evidence="1" id="KW-0175">Coiled coil</keyword>
<protein>
    <recommendedName>
        <fullName evidence="4">Growth arrest-specific protein 8</fullName>
    </recommendedName>
</protein>
<dbReference type="EMBL" id="JAZDUA010000184">
    <property type="protein sequence ID" value="KAK7865175.1"/>
    <property type="molecule type" value="Genomic_DNA"/>
</dbReference>
<dbReference type="InterPro" id="IPR039308">
    <property type="entry name" value="GAS8"/>
</dbReference>
<name>A0AAN9VNE6_9ORTH</name>
<evidence type="ECO:0000313" key="2">
    <source>
        <dbReference type="EMBL" id="KAK7865175.1"/>
    </source>
</evidence>
<dbReference type="Proteomes" id="UP001378592">
    <property type="component" value="Unassembled WGS sequence"/>
</dbReference>
<comment type="caution">
    <text evidence="2">The sequence shown here is derived from an EMBL/GenBank/DDBJ whole genome shotgun (WGS) entry which is preliminary data.</text>
</comment>
<evidence type="ECO:0000256" key="1">
    <source>
        <dbReference type="SAM" id="Coils"/>
    </source>
</evidence>
<sequence length="224" mass="26339">MPKKGKKGKEKVSLEDFDTTPMSKDQLVKLCVRLQEETKREQAERNFFMMERDKLRAFWEVTRKQLDDARAELRDKDHRLEDDDMARLSEIKFHEQKILFTMLEYQTSIAKMKIENMEVLNKAQQDIWADVVTLRLDNEDTAEEAAIMTAKQQWSIQDANMEHSAEVTRKRDEHVVTVVDVSGHFERQVTVVRAEASERHRLELAAMAELQRVQTELLLQNHAL</sequence>
<accession>A0AAN9VNE6</accession>
<keyword evidence="3" id="KW-1185">Reference proteome</keyword>
<proteinExistence type="predicted"/>
<organism evidence="2 3">
    <name type="scientific">Gryllus longicercus</name>
    <dbReference type="NCBI Taxonomy" id="2509291"/>
    <lineage>
        <taxon>Eukaryota</taxon>
        <taxon>Metazoa</taxon>
        <taxon>Ecdysozoa</taxon>
        <taxon>Arthropoda</taxon>
        <taxon>Hexapoda</taxon>
        <taxon>Insecta</taxon>
        <taxon>Pterygota</taxon>
        <taxon>Neoptera</taxon>
        <taxon>Polyneoptera</taxon>
        <taxon>Orthoptera</taxon>
        <taxon>Ensifera</taxon>
        <taxon>Gryllidea</taxon>
        <taxon>Grylloidea</taxon>
        <taxon>Gryllidae</taxon>
        <taxon>Gryllinae</taxon>
        <taxon>Gryllus</taxon>
    </lineage>
</organism>
<dbReference type="AlphaFoldDB" id="A0AAN9VNE6"/>
<dbReference type="PANTHER" id="PTHR31543:SF0">
    <property type="entry name" value="DYNEIN REGULATORY COMPLEX SUBUNIT 4"/>
    <property type="match status" value="1"/>
</dbReference>
<dbReference type="GO" id="GO:0005874">
    <property type="term" value="C:microtubule"/>
    <property type="evidence" value="ECO:0007669"/>
    <property type="project" value="TreeGrafter"/>
</dbReference>